<evidence type="ECO:0000313" key="3">
    <source>
        <dbReference type="EMBL" id="AEP28748.1"/>
    </source>
</evidence>
<organism evidence="3 4">
    <name type="scientific">Glaciecola nitratireducens (strain JCM 12485 / KCTC 12276 / FR1064)</name>
    <dbReference type="NCBI Taxonomy" id="1085623"/>
    <lineage>
        <taxon>Bacteria</taxon>
        <taxon>Pseudomonadati</taxon>
        <taxon>Pseudomonadota</taxon>
        <taxon>Gammaproteobacteria</taxon>
        <taxon>Alteromonadales</taxon>
        <taxon>Alteromonadaceae</taxon>
        <taxon>Brumicola</taxon>
    </lineage>
</organism>
<gene>
    <name evidence="3" type="ordered locus">GNIT_0594</name>
</gene>
<evidence type="ECO:0000256" key="1">
    <source>
        <dbReference type="SAM" id="SignalP"/>
    </source>
</evidence>
<dbReference type="SUPFAM" id="SSF159594">
    <property type="entry name" value="XCC0632-like"/>
    <property type="match status" value="1"/>
</dbReference>
<dbReference type="OrthoDB" id="6198336at2"/>
<feature type="chain" id="PRO_5003467760" evidence="1">
    <location>
        <begin position="22"/>
        <end position="183"/>
    </location>
</feature>
<keyword evidence="3" id="KW-0449">Lipoprotein</keyword>
<accession>G4QEI5</accession>
<dbReference type="EMBL" id="CP003060">
    <property type="protein sequence ID" value="AEP28748.1"/>
    <property type="molecule type" value="Genomic_DNA"/>
</dbReference>
<sequence length="183" mass="20500">MQKVSMLVIFCLLVSACGAMKQAPDTTYYLFDADPVAQQHKVTEARIKLEKVTLPDYLSGSQLVMRESGHVLIKANYHSWADSLDESIQRALLNDLNNINAENEFVDWCSPCDSISVTIEHFYPSAEGKLLLSGFFEISKSKGENKLSYFQLVDELSVDGYANAVRQMRAQISELAAQINQNL</sequence>
<feature type="domain" description="ABC-type transport auxiliary lipoprotein component" evidence="2">
    <location>
        <begin position="30"/>
        <end position="179"/>
    </location>
</feature>
<dbReference type="Proteomes" id="UP000009282">
    <property type="component" value="Chromosome"/>
</dbReference>
<reference evidence="3 4" key="1">
    <citation type="journal article" date="2011" name="J. Bacteriol.">
        <title>Complete genome sequence of seawater bacterium Glaciecola nitratireducens FR1064T.</title>
        <authorList>
            <person name="Bian F."/>
            <person name="Qin Q.L."/>
            <person name="Xie B.B."/>
            <person name="Shu Y.L."/>
            <person name="Zhang X.Y."/>
            <person name="Yu Y."/>
            <person name="Chen B."/>
            <person name="Chen X.L."/>
            <person name="Zhou B.C."/>
            <person name="Zhang Y.Z."/>
        </authorList>
    </citation>
    <scope>NUCLEOTIDE SEQUENCE [LARGE SCALE GENOMIC DNA]</scope>
    <source>
        <strain evidence="4">JCM 12485 / KCTC 12276 / FR1064</strain>
    </source>
</reference>
<dbReference type="AlphaFoldDB" id="G4QEI5"/>
<dbReference type="HOGENOM" id="CLU_096001_3_1_6"/>
<proteinExistence type="predicted"/>
<dbReference type="STRING" id="1085623.GNIT_0594"/>
<dbReference type="KEGG" id="gni:GNIT_0594"/>
<name>G4QEI5_GLANF</name>
<keyword evidence="4" id="KW-1185">Reference proteome</keyword>
<dbReference type="PROSITE" id="PS51257">
    <property type="entry name" value="PROKAR_LIPOPROTEIN"/>
    <property type="match status" value="1"/>
</dbReference>
<feature type="signal peptide" evidence="1">
    <location>
        <begin position="1"/>
        <end position="21"/>
    </location>
</feature>
<evidence type="ECO:0000259" key="2">
    <source>
        <dbReference type="Pfam" id="PF03886"/>
    </source>
</evidence>
<dbReference type="RefSeq" id="WP_014107625.1">
    <property type="nucleotide sequence ID" value="NC_016041.1"/>
</dbReference>
<dbReference type="InterPro" id="IPR005586">
    <property type="entry name" value="ABC_trans_aux"/>
</dbReference>
<protein>
    <submittedName>
        <fullName evidence="3">Putative lipoprotein</fullName>
    </submittedName>
</protein>
<evidence type="ECO:0000313" key="4">
    <source>
        <dbReference type="Proteomes" id="UP000009282"/>
    </source>
</evidence>
<keyword evidence="1" id="KW-0732">Signal</keyword>
<dbReference type="eggNOG" id="COG3009">
    <property type="taxonomic scope" value="Bacteria"/>
</dbReference>
<dbReference type="Pfam" id="PF03886">
    <property type="entry name" value="ABC_trans_aux"/>
    <property type="match status" value="1"/>
</dbReference>
<dbReference type="Gene3D" id="3.40.50.10610">
    <property type="entry name" value="ABC-type transport auxiliary lipoprotein component"/>
    <property type="match status" value="1"/>
</dbReference>